<comment type="caution">
    <text evidence="9">The sequence shown here is derived from an EMBL/GenBank/DDBJ whole genome shotgun (WGS) entry which is preliminary data.</text>
</comment>
<proteinExistence type="predicted"/>
<dbReference type="PANTHER" id="PTHR32309">
    <property type="entry name" value="TYROSINE-PROTEIN KINASE"/>
    <property type="match status" value="1"/>
</dbReference>
<dbReference type="AlphaFoldDB" id="A0A074N2M1"/>
<dbReference type="RefSeq" id="WP_051697669.1">
    <property type="nucleotide sequence ID" value="NZ_CP017057.1"/>
</dbReference>
<keyword evidence="6" id="KW-0175">Coiled coil</keyword>
<organism evidence="9 10">
    <name type="scientific">Erythrobacter litoralis</name>
    <dbReference type="NCBI Taxonomy" id="39960"/>
    <lineage>
        <taxon>Bacteria</taxon>
        <taxon>Pseudomonadati</taxon>
        <taxon>Pseudomonadota</taxon>
        <taxon>Alphaproteobacteria</taxon>
        <taxon>Sphingomonadales</taxon>
        <taxon>Erythrobacteraceae</taxon>
        <taxon>Erythrobacter/Porphyrobacter group</taxon>
        <taxon>Erythrobacter</taxon>
    </lineage>
</organism>
<gene>
    <name evidence="9" type="ORF">EH32_08235</name>
</gene>
<protein>
    <recommendedName>
        <fullName evidence="8">Polysaccharide chain length determinant N-terminal domain-containing protein</fullName>
    </recommendedName>
</protein>
<evidence type="ECO:0000256" key="2">
    <source>
        <dbReference type="ARBA" id="ARBA00022475"/>
    </source>
</evidence>
<keyword evidence="10" id="KW-1185">Reference proteome</keyword>
<evidence type="ECO:0000256" key="4">
    <source>
        <dbReference type="ARBA" id="ARBA00022989"/>
    </source>
</evidence>
<accession>A0A074N2M1</accession>
<keyword evidence="3 7" id="KW-0812">Transmembrane</keyword>
<feature type="transmembrane region" description="Helical" evidence="7">
    <location>
        <begin position="413"/>
        <end position="437"/>
    </location>
</feature>
<dbReference type="OrthoDB" id="7411292at2"/>
<dbReference type="GO" id="GO:0004713">
    <property type="term" value="F:protein tyrosine kinase activity"/>
    <property type="evidence" value="ECO:0007669"/>
    <property type="project" value="TreeGrafter"/>
</dbReference>
<dbReference type="PATRIC" id="fig|39960.10.peg.425"/>
<evidence type="ECO:0000256" key="1">
    <source>
        <dbReference type="ARBA" id="ARBA00004651"/>
    </source>
</evidence>
<evidence type="ECO:0000313" key="9">
    <source>
        <dbReference type="EMBL" id="KEO99080.1"/>
    </source>
</evidence>
<evidence type="ECO:0000256" key="5">
    <source>
        <dbReference type="ARBA" id="ARBA00023136"/>
    </source>
</evidence>
<dbReference type="Pfam" id="PF02706">
    <property type="entry name" value="Wzz"/>
    <property type="match status" value="1"/>
</dbReference>
<feature type="coiled-coil region" evidence="6">
    <location>
        <begin position="181"/>
        <end position="208"/>
    </location>
</feature>
<keyword evidence="5 7" id="KW-0472">Membrane</keyword>
<sequence>MSRDDDEYMESKPAIGNLLPYLPAIIRERWIIVALPTFFFLCMGIAATFILPEVYRSSATLLVESPEVTEDVLGSDSVPVDRRIEIFRRQILSPSRLVELVQKYGLYTDERMDDSLSSAVAEMREAINIEAVPTSIQSSGFGRSSTITIELSYDYTEPSSAQAVIQDITEQMLFFDATQSSEQADNTVQFLTEQATSLQSQIDEVASEIRRITAANGLSLSNPGMLALNDSSGSYDVQIIALQRDNSLLRAQRAAEQSSAERDPIVSAAEADLAAAQAKYTENHPDIALARRRLEEARQLAAQNQERLPDDTIDQQIAANNAQIDALRSMKAQEVSRQARAQSALARSPLIQEQIAQKQQRLDLFNEQYEAVTERLRQAQASAKAENEQKGERLSVIEPPSLPEVPISPNRSLLIAGGLAGGAGLGLFLILAFELFLRPIRDPSDILAVTGVASLGSIPTIESGAGDGPKSWLSRISFGRLARPEETV</sequence>
<dbReference type="EMBL" id="JMIX01000003">
    <property type="protein sequence ID" value="KEO99080.1"/>
    <property type="molecule type" value="Genomic_DNA"/>
</dbReference>
<feature type="domain" description="Polysaccharide chain length determinant N-terminal" evidence="8">
    <location>
        <begin position="22"/>
        <end position="102"/>
    </location>
</feature>
<dbReference type="GO" id="GO:0005886">
    <property type="term" value="C:plasma membrane"/>
    <property type="evidence" value="ECO:0007669"/>
    <property type="project" value="UniProtKB-SubCell"/>
</dbReference>
<keyword evidence="4 7" id="KW-1133">Transmembrane helix</keyword>
<dbReference type="InterPro" id="IPR003856">
    <property type="entry name" value="LPS_length_determ_N"/>
</dbReference>
<dbReference type="KEGG" id="elq:Ga0102493_111348"/>
<keyword evidence="2" id="KW-1003">Cell membrane</keyword>
<dbReference type="Proteomes" id="UP000027866">
    <property type="component" value="Unassembled WGS sequence"/>
</dbReference>
<dbReference type="PANTHER" id="PTHR32309:SF13">
    <property type="entry name" value="FERRIC ENTEROBACTIN TRANSPORT PROTEIN FEPE"/>
    <property type="match status" value="1"/>
</dbReference>
<evidence type="ECO:0000256" key="7">
    <source>
        <dbReference type="SAM" id="Phobius"/>
    </source>
</evidence>
<reference evidence="9 10" key="1">
    <citation type="submission" date="2014-04" db="EMBL/GenBank/DDBJ databases">
        <title>A comprehensive comparison of genomes of Erythrobacter spp. Strains.</title>
        <authorList>
            <person name="Zheng Q."/>
        </authorList>
    </citation>
    <scope>NUCLEOTIDE SEQUENCE [LARGE SCALE GENOMIC DNA]</scope>
    <source>
        <strain evidence="9 10">DSM 8509</strain>
    </source>
</reference>
<evidence type="ECO:0000256" key="3">
    <source>
        <dbReference type="ARBA" id="ARBA00022692"/>
    </source>
</evidence>
<name>A0A074N2M1_9SPHN</name>
<dbReference type="InterPro" id="IPR050445">
    <property type="entry name" value="Bact_polysacc_biosynth/exp"/>
</dbReference>
<evidence type="ECO:0000256" key="6">
    <source>
        <dbReference type="SAM" id="Coils"/>
    </source>
</evidence>
<feature type="transmembrane region" description="Helical" evidence="7">
    <location>
        <begin position="30"/>
        <end position="51"/>
    </location>
</feature>
<evidence type="ECO:0000259" key="8">
    <source>
        <dbReference type="Pfam" id="PF02706"/>
    </source>
</evidence>
<feature type="coiled-coil region" evidence="6">
    <location>
        <begin position="355"/>
        <end position="389"/>
    </location>
</feature>
<comment type="subcellular location">
    <subcellularLocation>
        <location evidence="1">Cell membrane</location>
        <topology evidence="1">Multi-pass membrane protein</topology>
    </subcellularLocation>
</comment>
<evidence type="ECO:0000313" key="10">
    <source>
        <dbReference type="Proteomes" id="UP000027866"/>
    </source>
</evidence>